<dbReference type="GO" id="GO:0005886">
    <property type="term" value="C:plasma membrane"/>
    <property type="evidence" value="ECO:0007669"/>
    <property type="project" value="UniProtKB-SubCell"/>
</dbReference>
<dbReference type="InterPro" id="IPR000160">
    <property type="entry name" value="GGDEF_dom"/>
</dbReference>
<dbReference type="InterPro" id="IPR050706">
    <property type="entry name" value="Cyclic-di-GMP_PDE-like"/>
</dbReference>
<feature type="transmembrane region" description="Helical" evidence="6">
    <location>
        <begin position="343"/>
        <end position="364"/>
    </location>
</feature>
<dbReference type="PROSITE" id="PS50112">
    <property type="entry name" value="PAS"/>
    <property type="match status" value="1"/>
</dbReference>
<dbReference type="CDD" id="cd00130">
    <property type="entry name" value="PAS"/>
    <property type="match status" value="1"/>
</dbReference>
<dbReference type="InterPro" id="IPR004010">
    <property type="entry name" value="Double_Cache_2"/>
</dbReference>
<dbReference type="Pfam" id="PF00990">
    <property type="entry name" value="GGDEF"/>
    <property type="match status" value="1"/>
</dbReference>
<dbReference type="STRING" id="1850254.LPB137_00175"/>
<dbReference type="SMART" id="SM00086">
    <property type="entry name" value="PAC"/>
    <property type="match status" value="1"/>
</dbReference>
<dbReference type="PROSITE" id="PS50883">
    <property type="entry name" value="EAL"/>
    <property type="match status" value="1"/>
</dbReference>
<organism evidence="11 12">
    <name type="scientific">Poseidonibacter parvus</name>
    <dbReference type="NCBI Taxonomy" id="1850254"/>
    <lineage>
        <taxon>Bacteria</taxon>
        <taxon>Pseudomonadati</taxon>
        <taxon>Campylobacterota</taxon>
        <taxon>Epsilonproteobacteria</taxon>
        <taxon>Campylobacterales</taxon>
        <taxon>Arcobacteraceae</taxon>
        <taxon>Poseidonibacter</taxon>
    </lineage>
</organism>
<dbReference type="SMART" id="SM01049">
    <property type="entry name" value="Cache_2"/>
    <property type="match status" value="1"/>
</dbReference>
<feature type="domain" description="GGDEF" evidence="10">
    <location>
        <begin position="584"/>
        <end position="711"/>
    </location>
</feature>
<evidence type="ECO:0000259" key="7">
    <source>
        <dbReference type="PROSITE" id="PS50112"/>
    </source>
</evidence>
<gene>
    <name evidence="11" type="ORF">LPB137_00175</name>
</gene>
<dbReference type="KEGG" id="alp:LPB137_00175"/>
<accession>A0A1P8KII5</accession>
<keyword evidence="5 6" id="KW-0472">Membrane</keyword>
<dbReference type="InterPro" id="IPR001633">
    <property type="entry name" value="EAL_dom"/>
</dbReference>
<dbReference type="AlphaFoldDB" id="A0A1P8KII5"/>
<dbReference type="PANTHER" id="PTHR33121">
    <property type="entry name" value="CYCLIC DI-GMP PHOSPHODIESTERASE PDEF"/>
    <property type="match status" value="1"/>
</dbReference>
<evidence type="ECO:0000256" key="1">
    <source>
        <dbReference type="ARBA" id="ARBA00004651"/>
    </source>
</evidence>
<keyword evidence="12" id="KW-1185">Reference proteome</keyword>
<dbReference type="InterPro" id="IPR043128">
    <property type="entry name" value="Rev_trsase/Diguanyl_cyclase"/>
</dbReference>
<dbReference type="InterPro" id="IPR029787">
    <property type="entry name" value="Nucleotide_cyclase"/>
</dbReference>
<dbReference type="CDD" id="cd01948">
    <property type="entry name" value="EAL"/>
    <property type="match status" value="1"/>
</dbReference>
<evidence type="ECO:0000313" key="11">
    <source>
        <dbReference type="EMBL" id="APW64355.1"/>
    </source>
</evidence>
<dbReference type="OrthoDB" id="9790732at2"/>
<evidence type="ECO:0000256" key="3">
    <source>
        <dbReference type="ARBA" id="ARBA00022692"/>
    </source>
</evidence>
<keyword evidence="2" id="KW-1003">Cell membrane</keyword>
<dbReference type="PANTHER" id="PTHR33121:SF79">
    <property type="entry name" value="CYCLIC DI-GMP PHOSPHODIESTERASE PDED-RELATED"/>
    <property type="match status" value="1"/>
</dbReference>
<dbReference type="GO" id="GO:0006355">
    <property type="term" value="P:regulation of DNA-templated transcription"/>
    <property type="evidence" value="ECO:0007669"/>
    <property type="project" value="InterPro"/>
</dbReference>
<dbReference type="Gene3D" id="3.20.20.450">
    <property type="entry name" value="EAL domain"/>
    <property type="match status" value="1"/>
</dbReference>
<dbReference type="NCBIfam" id="TIGR00229">
    <property type="entry name" value="sensory_box"/>
    <property type="match status" value="1"/>
</dbReference>
<dbReference type="Gene3D" id="3.30.70.270">
    <property type="match status" value="1"/>
</dbReference>
<keyword evidence="4 6" id="KW-1133">Transmembrane helix</keyword>
<keyword evidence="3 6" id="KW-0812">Transmembrane</keyword>
<dbReference type="RefSeq" id="WP_076082752.1">
    <property type="nucleotide sequence ID" value="NZ_CP019070.1"/>
</dbReference>
<evidence type="ECO:0000256" key="5">
    <source>
        <dbReference type="ARBA" id="ARBA00023136"/>
    </source>
</evidence>
<dbReference type="Pfam" id="PF00563">
    <property type="entry name" value="EAL"/>
    <property type="match status" value="1"/>
</dbReference>
<feature type="domain" description="PAC" evidence="8">
    <location>
        <begin position="507"/>
        <end position="561"/>
    </location>
</feature>
<dbReference type="InterPro" id="IPR000700">
    <property type="entry name" value="PAS-assoc_C"/>
</dbReference>
<dbReference type="Pfam" id="PF00989">
    <property type="entry name" value="PAS"/>
    <property type="match status" value="1"/>
</dbReference>
<dbReference type="SMART" id="SM00267">
    <property type="entry name" value="GGDEF"/>
    <property type="match status" value="1"/>
</dbReference>
<feature type="transmembrane region" description="Helical" evidence="6">
    <location>
        <begin position="12"/>
        <end position="36"/>
    </location>
</feature>
<evidence type="ECO:0000259" key="10">
    <source>
        <dbReference type="PROSITE" id="PS50887"/>
    </source>
</evidence>
<dbReference type="Proteomes" id="UP000186074">
    <property type="component" value="Chromosome"/>
</dbReference>
<dbReference type="InterPro" id="IPR035965">
    <property type="entry name" value="PAS-like_dom_sf"/>
</dbReference>
<dbReference type="InterPro" id="IPR013767">
    <property type="entry name" value="PAS_fold"/>
</dbReference>
<dbReference type="Pfam" id="PF08269">
    <property type="entry name" value="dCache_2"/>
    <property type="match status" value="1"/>
</dbReference>
<evidence type="ECO:0000313" key="12">
    <source>
        <dbReference type="Proteomes" id="UP000186074"/>
    </source>
</evidence>
<dbReference type="InterPro" id="IPR001610">
    <property type="entry name" value="PAC"/>
</dbReference>
<comment type="subcellular location">
    <subcellularLocation>
        <location evidence="1">Cell membrane</location>
        <topology evidence="1">Multi-pass membrane protein</topology>
    </subcellularLocation>
</comment>
<dbReference type="PROSITE" id="PS50113">
    <property type="entry name" value="PAC"/>
    <property type="match status" value="1"/>
</dbReference>
<reference evidence="11 12" key="1">
    <citation type="submission" date="2017-01" db="EMBL/GenBank/DDBJ databases">
        <title>Genome sequencing of Arcobacter sp. LPB0137.</title>
        <authorList>
            <person name="Lee G.-W."/>
            <person name="Yi H."/>
        </authorList>
    </citation>
    <scope>NUCLEOTIDE SEQUENCE [LARGE SCALE GENOMIC DNA]</scope>
    <source>
        <strain evidence="11 12">LPB0137</strain>
    </source>
</reference>
<dbReference type="SUPFAM" id="SSF55073">
    <property type="entry name" value="Nucleotide cyclase"/>
    <property type="match status" value="1"/>
</dbReference>
<dbReference type="InterPro" id="IPR000014">
    <property type="entry name" value="PAS"/>
</dbReference>
<evidence type="ECO:0008006" key="13">
    <source>
        <dbReference type="Google" id="ProtNLM"/>
    </source>
</evidence>
<proteinExistence type="predicted"/>
<dbReference type="GO" id="GO:0071111">
    <property type="term" value="F:cyclic-guanylate-specific phosphodiesterase activity"/>
    <property type="evidence" value="ECO:0007669"/>
    <property type="project" value="InterPro"/>
</dbReference>
<dbReference type="SUPFAM" id="SSF141868">
    <property type="entry name" value="EAL domain-like"/>
    <property type="match status" value="1"/>
</dbReference>
<dbReference type="SUPFAM" id="SSF55785">
    <property type="entry name" value="PYP-like sensor domain (PAS domain)"/>
    <property type="match status" value="1"/>
</dbReference>
<feature type="domain" description="EAL" evidence="9">
    <location>
        <begin position="722"/>
        <end position="961"/>
    </location>
</feature>
<sequence>MKTKLSKLISSITTRISLFLILIFGIVWISTIYIHYKKNVEELRSISYKQKTEYISSEINRTISLLDYNYSLKMKRIKKQVKQRIYEAYTISQKIYDKHKDSKNKDEIILLIKESLRNIRFFGGTGYFFIYDLTGKSILHPLKPEIENTYKFKNFTDLNGKMVIKDWIKNLKTKSEDYDTWTFYKVDDKEKQALKVGFYKLFEPYGFIISTADYLYRVEAELKKETIERIRYITEDSGLNFFIINGDGITVLNKDYPSFENKHYDDFNNEKAKNIVKKLIDRRNKNGVYIPYNWKKVNSNIYQKKLSYVKDYEKWDWIIGTGVFFDDIEEIIKLKYEELKSEIIRDIILIVLFMLSTLLIVYLITKRINLRIYNSLKIFLNFFKEIDSSNQKINLDLLEYDEFSKIGQYANKMIETRIKNEKEIDFKNQEVLINVSLLGEYKKAVDAAAVVSKTDIDGKIIYVNEQFCSISGYSELELINKNHNLVRHPDAPVSLYKKLWKTILSKKIWKGVLKNLAKDGSTYYVKSTIIPILDIKGEIKEFIAIRYDVTDLIKQSKQIKFQTTDLLTKLPNRQKLLEDINAKDNLKLLIINIERFKEINEYYGYETGDKTLIAVSELFSELISDKNLKLFKLQGDVFAILGNEYISEQEFKDMSIKFVKEIKSIHLTIDENNLDIHFISGASFIRNYFINAEMARDHAKQENKRLVFFDENKDIKDNLINNVSWTKKLKKTIREDKIVVVAQPIISNKDRNVINKYECLVRIEDDDGSLISPMHFLNIAKKSKLYTSITQTVIEKAFQHFSKTTDTFSINLTIEDIIDNKTVEFIKEKINQYEGISNRLIFEIVEDEGIENYNEVINFIETMKYLGCSIAIDDFGTGYSNFDYLMKLNVDYVKIDGSMIRYLDHDENAKVVTELVVKFAEKLNIKTIAEFVHSEEIHDIVTKMGIDYSQGFYLGEPKRIS</sequence>
<evidence type="ECO:0000259" key="9">
    <source>
        <dbReference type="PROSITE" id="PS50883"/>
    </source>
</evidence>
<dbReference type="InterPro" id="IPR035919">
    <property type="entry name" value="EAL_sf"/>
</dbReference>
<dbReference type="PROSITE" id="PS50887">
    <property type="entry name" value="GGDEF"/>
    <property type="match status" value="1"/>
</dbReference>
<dbReference type="Gene3D" id="3.30.450.20">
    <property type="entry name" value="PAS domain"/>
    <property type="match status" value="3"/>
</dbReference>
<evidence type="ECO:0000256" key="4">
    <source>
        <dbReference type="ARBA" id="ARBA00022989"/>
    </source>
</evidence>
<dbReference type="InterPro" id="IPR033480">
    <property type="entry name" value="sCache_2"/>
</dbReference>
<dbReference type="SMART" id="SM00052">
    <property type="entry name" value="EAL"/>
    <property type="match status" value="1"/>
</dbReference>
<evidence type="ECO:0000259" key="8">
    <source>
        <dbReference type="PROSITE" id="PS50113"/>
    </source>
</evidence>
<feature type="domain" description="PAS" evidence="7">
    <location>
        <begin position="455"/>
        <end position="506"/>
    </location>
</feature>
<evidence type="ECO:0000256" key="2">
    <source>
        <dbReference type="ARBA" id="ARBA00022475"/>
    </source>
</evidence>
<protein>
    <recommendedName>
        <fullName evidence="13">Diguanylate cyclase</fullName>
    </recommendedName>
</protein>
<name>A0A1P8KII5_9BACT</name>
<dbReference type="EMBL" id="CP019070">
    <property type="protein sequence ID" value="APW64355.1"/>
    <property type="molecule type" value="Genomic_DNA"/>
</dbReference>
<evidence type="ECO:0000256" key="6">
    <source>
        <dbReference type="SAM" id="Phobius"/>
    </source>
</evidence>